<organism evidence="1 2">
    <name type="scientific">Seminavis robusta</name>
    <dbReference type="NCBI Taxonomy" id="568900"/>
    <lineage>
        <taxon>Eukaryota</taxon>
        <taxon>Sar</taxon>
        <taxon>Stramenopiles</taxon>
        <taxon>Ochrophyta</taxon>
        <taxon>Bacillariophyta</taxon>
        <taxon>Bacillariophyceae</taxon>
        <taxon>Bacillariophycidae</taxon>
        <taxon>Naviculales</taxon>
        <taxon>Naviculaceae</taxon>
        <taxon>Seminavis</taxon>
    </lineage>
</organism>
<evidence type="ECO:0000313" key="1">
    <source>
        <dbReference type="EMBL" id="CAB9498152.1"/>
    </source>
</evidence>
<name>A0A9N8D7T8_9STRA</name>
<evidence type="ECO:0000313" key="2">
    <source>
        <dbReference type="Proteomes" id="UP001153069"/>
    </source>
</evidence>
<accession>A0A9N8D7T8</accession>
<proteinExistence type="predicted"/>
<dbReference type="AlphaFoldDB" id="A0A9N8D7T8"/>
<comment type="caution">
    <text evidence="1">The sequence shown here is derived from an EMBL/GenBank/DDBJ whole genome shotgun (WGS) entry which is preliminary data.</text>
</comment>
<protein>
    <submittedName>
        <fullName evidence="1">Uncharacterized protein</fullName>
    </submittedName>
</protein>
<reference evidence="1" key="1">
    <citation type="submission" date="2020-06" db="EMBL/GenBank/DDBJ databases">
        <authorList>
            <consortium name="Plant Systems Biology data submission"/>
        </authorList>
    </citation>
    <scope>NUCLEOTIDE SEQUENCE</scope>
    <source>
        <strain evidence="1">D6</strain>
    </source>
</reference>
<dbReference type="Proteomes" id="UP001153069">
    <property type="component" value="Unassembled WGS sequence"/>
</dbReference>
<keyword evidence="2" id="KW-1185">Reference proteome</keyword>
<gene>
    <name evidence="1" type="ORF">SEMRO_32_G020910.1</name>
</gene>
<dbReference type="EMBL" id="CAICTM010000032">
    <property type="protein sequence ID" value="CAB9498152.1"/>
    <property type="molecule type" value="Genomic_DNA"/>
</dbReference>
<dbReference type="OrthoDB" id="10615513at2759"/>
<sequence length="228" mass="24610">MALTSRSVLGLMFDMPLQPVELTTALPVSISASTTMRDRSLFLLERSFPSILTADDTSVSLLSPQTQSRQMSDAMVLKTLQGTKWRLTAAPTDSNNKSIPNVCQQQYLIFQGFSDQPNKGIVQCTCGGTTDTTTTASTGRWLSKPSEIRKGAVQLSARWKVKLATAQTAVIFKGFIRADPTLSSGGGTVAAEMKGFILSVEPEQTLGKFRADLVGINIADDELKMGIQ</sequence>